<dbReference type="GO" id="GO:0003700">
    <property type="term" value="F:DNA-binding transcription factor activity"/>
    <property type="evidence" value="ECO:0007669"/>
    <property type="project" value="InterPro"/>
</dbReference>
<sequence length="266" mass="31255">MFYFRQQVLFGSFYRAINYMFHNKLYIENNWGVFVGQLNDNKLHKHYALQISVASESSLLITDATGTENTYVSSWINSNVPHRFYCEKPTLIVLINPASMIGHHLLNDYGTTEITCLKKELNNTLHQAFDDYLLSQDAFTVFVRRLKSYLQGYQCDCESAIHFGDDRIYKSVQYLEDNFDRVVSLEEIADVCHLSQTRFLHLFKEKTRLNFRRYQLWNRLVKSLSYLKEHSITETAHQFGFTDSSHYTRTFTETFGLSPKILTSLK</sequence>
<evidence type="ECO:0000256" key="2">
    <source>
        <dbReference type="ARBA" id="ARBA00023125"/>
    </source>
</evidence>
<keyword evidence="2" id="KW-0238">DNA-binding</keyword>
<dbReference type="SMART" id="SM00342">
    <property type="entry name" value="HTH_ARAC"/>
    <property type="match status" value="1"/>
</dbReference>
<dbReference type="EMBL" id="JACVEL010000003">
    <property type="protein sequence ID" value="MBC9812089.1"/>
    <property type="molecule type" value="Genomic_DNA"/>
</dbReference>
<comment type="caution">
    <text evidence="5">The sequence shown here is derived from an EMBL/GenBank/DDBJ whole genome shotgun (WGS) entry which is preliminary data.</text>
</comment>
<evidence type="ECO:0000313" key="5">
    <source>
        <dbReference type="EMBL" id="MBC9812089.1"/>
    </source>
</evidence>
<protein>
    <submittedName>
        <fullName evidence="5">Helix-turn-helix transcriptional regulator</fullName>
    </submittedName>
</protein>
<name>A0A8J6PI92_9FLAO</name>
<dbReference type="InterPro" id="IPR018062">
    <property type="entry name" value="HTH_AraC-typ_CS"/>
</dbReference>
<keyword evidence="3" id="KW-0804">Transcription</keyword>
<dbReference type="PROSITE" id="PS01124">
    <property type="entry name" value="HTH_ARAC_FAMILY_2"/>
    <property type="match status" value="1"/>
</dbReference>
<dbReference type="RefSeq" id="WP_163490161.1">
    <property type="nucleotide sequence ID" value="NZ_JACVEL010000003.1"/>
</dbReference>
<accession>A0A8J6PI92</accession>
<keyword evidence="1" id="KW-0805">Transcription regulation</keyword>
<dbReference type="PROSITE" id="PS00041">
    <property type="entry name" value="HTH_ARAC_FAMILY_1"/>
    <property type="match status" value="1"/>
</dbReference>
<evidence type="ECO:0000256" key="3">
    <source>
        <dbReference type="ARBA" id="ARBA00023163"/>
    </source>
</evidence>
<gene>
    <name evidence="5" type="ORF">H9Y05_06305</name>
</gene>
<dbReference type="InterPro" id="IPR009057">
    <property type="entry name" value="Homeodomain-like_sf"/>
</dbReference>
<reference evidence="5" key="1">
    <citation type="submission" date="2020-09" db="EMBL/GenBank/DDBJ databases">
        <title>Taishania pollutisoli gen. nov., sp. nov., Isolated from Tetrabromobisphenol A-Contaminated Soil.</title>
        <authorList>
            <person name="Chen Q."/>
        </authorList>
    </citation>
    <scope>NUCLEOTIDE SEQUENCE</scope>
    <source>
        <strain evidence="5">CZZ-1</strain>
    </source>
</reference>
<dbReference type="Pfam" id="PF12833">
    <property type="entry name" value="HTH_18"/>
    <property type="match status" value="1"/>
</dbReference>
<dbReference type="PANTHER" id="PTHR43280">
    <property type="entry name" value="ARAC-FAMILY TRANSCRIPTIONAL REGULATOR"/>
    <property type="match status" value="1"/>
</dbReference>
<dbReference type="PANTHER" id="PTHR43280:SF2">
    <property type="entry name" value="HTH-TYPE TRANSCRIPTIONAL REGULATOR EXSA"/>
    <property type="match status" value="1"/>
</dbReference>
<evidence type="ECO:0000259" key="4">
    <source>
        <dbReference type="PROSITE" id="PS01124"/>
    </source>
</evidence>
<dbReference type="AlphaFoldDB" id="A0A8J6PI92"/>
<dbReference type="Proteomes" id="UP000652681">
    <property type="component" value="Unassembled WGS sequence"/>
</dbReference>
<dbReference type="GO" id="GO:0043565">
    <property type="term" value="F:sequence-specific DNA binding"/>
    <property type="evidence" value="ECO:0007669"/>
    <property type="project" value="InterPro"/>
</dbReference>
<evidence type="ECO:0000313" key="6">
    <source>
        <dbReference type="Proteomes" id="UP000652681"/>
    </source>
</evidence>
<dbReference type="InterPro" id="IPR018060">
    <property type="entry name" value="HTH_AraC"/>
</dbReference>
<proteinExistence type="predicted"/>
<dbReference type="Gene3D" id="1.10.10.60">
    <property type="entry name" value="Homeodomain-like"/>
    <property type="match status" value="2"/>
</dbReference>
<keyword evidence="6" id="KW-1185">Reference proteome</keyword>
<feature type="domain" description="HTH araC/xylS-type" evidence="4">
    <location>
        <begin position="169"/>
        <end position="265"/>
    </location>
</feature>
<evidence type="ECO:0000256" key="1">
    <source>
        <dbReference type="ARBA" id="ARBA00023015"/>
    </source>
</evidence>
<organism evidence="5 6">
    <name type="scientific">Taishania pollutisoli</name>
    <dbReference type="NCBI Taxonomy" id="2766479"/>
    <lineage>
        <taxon>Bacteria</taxon>
        <taxon>Pseudomonadati</taxon>
        <taxon>Bacteroidota</taxon>
        <taxon>Flavobacteriia</taxon>
        <taxon>Flavobacteriales</taxon>
        <taxon>Crocinitomicaceae</taxon>
        <taxon>Taishania</taxon>
    </lineage>
</organism>
<dbReference type="SUPFAM" id="SSF46689">
    <property type="entry name" value="Homeodomain-like"/>
    <property type="match status" value="2"/>
</dbReference>